<dbReference type="PANTHER" id="PTHR43884">
    <property type="entry name" value="ACYL-COA DEHYDROGENASE"/>
    <property type="match status" value="1"/>
</dbReference>
<evidence type="ECO:0000313" key="4">
    <source>
        <dbReference type="EMBL" id="GAA0255766.1"/>
    </source>
</evidence>
<keyword evidence="1" id="KW-0560">Oxidoreductase</keyword>
<dbReference type="Gene3D" id="1.10.540.10">
    <property type="entry name" value="Acyl-CoA dehydrogenase/oxidase, N-terminal domain"/>
    <property type="match status" value="1"/>
</dbReference>
<dbReference type="EMBL" id="BAAABU010000024">
    <property type="protein sequence ID" value="GAA0255766.1"/>
    <property type="molecule type" value="Genomic_DNA"/>
</dbReference>
<keyword evidence="5" id="KW-1185">Reference proteome</keyword>
<dbReference type="InterPro" id="IPR036250">
    <property type="entry name" value="AcylCo_DH-like_C"/>
</dbReference>
<feature type="domain" description="Acyl-CoA dehydrogenase C-terminal" evidence="3">
    <location>
        <begin position="234"/>
        <end position="361"/>
    </location>
</feature>
<dbReference type="Proteomes" id="UP001500416">
    <property type="component" value="Unassembled WGS sequence"/>
</dbReference>
<dbReference type="InterPro" id="IPR037069">
    <property type="entry name" value="AcylCoA_DH/ox_N_sf"/>
</dbReference>
<dbReference type="Pfam" id="PF02771">
    <property type="entry name" value="Acyl-CoA_dh_N"/>
    <property type="match status" value="1"/>
</dbReference>
<proteinExistence type="predicted"/>
<evidence type="ECO:0000259" key="3">
    <source>
        <dbReference type="Pfam" id="PF08028"/>
    </source>
</evidence>
<dbReference type="RefSeq" id="WP_343938310.1">
    <property type="nucleotide sequence ID" value="NZ_BAAABU010000024.1"/>
</dbReference>
<comment type="caution">
    <text evidence="4">The sequence shown here is derived from an EMBL/GenBank/DDBJ whole genome shotgun (WGS) entry which is preliminary data.</text>
</comment>
<dbReference type="SUPFAM" id="SSF56645">
    <property type="entry name" value="Acyl-CoA dehydrogenase NM domain-like"/>
    <property type="match status" value="1"/>
</dbReference>
<evidence type="ECO:0000259" key="2">
    <source>
        <dbReference type="Pfam" id="PF02771"/>
    </source>
</evidence>
<dbReference type="InterPro" id="IPR009100">
    <property type="entry name" value="AcylCoA_DH/oxidase_NM_dom_sf"/>
</dbReference>
<protein>
    <submittedName>
        <fullName evidence="4">Acyl-CoA dehydrogenase family protein</fullName>
    </submittedName>
</protein>
<dbReference type="PANTHER" id="PTHR43884:SF12">
    <property type="entry name" value="ISOVALERYL-COA DEHYDROGENASE, MITOCHONDRIAL-RELATED"/>
    <property type="match status" value="1"/>
</dbReference>
<dbReference type="SUPFAM" id="SSF47203">
    <property type="entry name" value="Acyl-CoA dehydrogenase C-terminal domain-like"/>
    <property type="match status" value="1"/>
</dbReference>
<sequence length="387" mass="41046">MSTNVSAVAPVLDALREFSPRLRENGLEAERRGWLPDESIELMEKAGVFGASVPARFGGLDLGAADQCRVITEVSRACPSTGWTSMVYLSNTFAATLFPARVQEEIFTSGSMRVTGVYSPTGALTPVDGGYRLNGRWRFNSGCRAAHWNVVVAMLDGTADVLVAAVPLSDLEVMDDWDTTAAAGTGSCSTVASDVFVPAHRVIGFGEALNTAVPGRDDAPGRDYGLISLAVTQCAAAAVGMAKGALELYLDRLPGRGIVYTKWSEQSETPLTQIQVAGADARIAAAQALVDTWAGRIQDAADANRQLTAEEKAEARAHGAYAIQLAKEAVEQLYDASGASVIGRNVPIQRFQRDLRAFSLHGLLLLTTNLEVHGRVLVGLDAGTPIL</sequence>
<accession>A0ABP3EAT9</accession>
<dbReference type="Gene3D" id="2.40.110.10">
    <property type="entry name" value="Butyryl-CoA Dehydrogenase, subunit A, domain 2"/>
    <property type="match status" value="1"/>
</dbReference>
<dbReference type="Pfam" id="PF08028">
    <property type="entry name" value="Acyl-CoA_dh_2"/>
    <property type="match status" value="1"/>
</dbReference>
<evidence type="ECO:0000313" key="5">
    <source>
        <dbReference type="Proteomes" id="UP001500416"/>
    </source>
</evidence>
<name>A0ABP3EAT9_9PSEU</name>
<reference evidence="5" key="1">
    <citation type="journal article" date="2019" name="Int. J. Syst. Evol. Microbiol.">
        <title>The Global Catalogue of Microorganisms (GCM) 10K type strain sequencing project: providing services to taxonomists for standard genome sequencing and annotation.</title>
        <authorList>
            <consortium name="The Broad Institute Genomics Platform"/>
            <consortium name="The Broad Institute Genome Sequencing Center for Infectious Disease"/>
            <person name="Wu L."/>
            <person name="Ma J."/>
        </authorList>
    </citation>
    <scope>NUCLEOTIDE SEQUENCE [LARGE SCALE GENOMIC DNA]</scope>
    <source>
        <strain evidence="5">JCM 3380</strain>
    </source>
</reference>
<dbReference type="InterPro" id="IPR013107">
    <property type="entry name" value="Acyl-CoA_DH_C"/>
</dbReference>
<evidence type="ECO:0000256" key="1">
    <source>
        <dbReference type="ARBA" id="ARBA00023002"/>
    </source>
</evidence>
<dbReference type="InterPro" id="IPR013786">
    <property type="entry name" value="AcylCoA_DH/ox_N"/>
</dbReference>
<dbReference type="Gene3D" id="1.20.140.10">
    <property type="entry name" value="Butyryl-CoA Dehydrogenase, subunit A, domain 3"/>
    <property type="match status" value="1"/>
</dbReference>
<organism evidence="4 5">
    <name type="scientific">Saccharothrix mutabilis subsp. mutabilis</name>
    <dbReference type="NCBI Taxonomy" id="66855"/>
    <lineage>
        <taxon>Bacteria</taxon>
        <taxon>Bacillati</taxon>
        <taxon>Actinomycetota</taxon>
        <taxon>Actinomycetes</taxon>
        <taxon>Pseudonocardiales</taxon>
        <taxon>Pseudonocardiaceae</taxon>
        <taxon>Saccharothrix</taxon>
    </lineage>
</organism>
<gene>
    <name evidence="4" type="ORF">GCM10010492_65750</name>
</gene>
<feature type="domain" description="Acyl-CoA dehydrogenase/oxidase N-terminal" evidence="2">
    <location>
        <begin position="22"/>
        <end position="87"/>
    </location>
</feature>
<dbReference type="PIRSF" id="PIRSF016578">
    <property type="entry name" value="HsaA"/>
    <property type="match status" value="1"/>
</dbReference>
<dbReference type="InterPro" id="IPR046373">
    <property type="entry name" value="Acyl-CoA_Oxase/DH_mid-dom_sf"/>
</dbReference>